<evidence type="ECO:0008006" key="4">
    <source>
        <dbReference type="Google" id="ProtNLM"/>
    </source>
</evidence>
<accession>A0A8H9FTU0</accession>
<name>A0A8H9FTU0_9MICO</name>
<reference evidence="2" key="2">
    <citation type="submission" date="2020-09" db="EMBL/GenBank/DDBJ databases">
        <authorList>
            <person name="Sun Q."/>
            <person name="Zhou Y."/>
        </authorList>
    </citation>
    <scope>NUCLEOTIDE SEQUENCE</scope>
    <source>
        <strain evidence="2">CGMCC 1.10749</strain>
    </source>
</reference>
<sequence>MTPEELWVLEANVDDLDPRLWPGVLEALLDAGAADAWLTPILMKKGRPAHTLSVLCFDDLRAALRDVVLEHTTTLGVREHRVERFALGRSWETVTVRGHDVRVKLSHAPDGRVVHATPEFEDLRAAAEAAGIPARVLLDETNAAAQGLRDPAADRPRQD</sequence>
<evidence type="ECO:0000313" key="2">
    <source>
        <dbReference type="EMBL" id="GGB76826.1"/>
    </source>
</evidence>
<dbReference type="EMBL" id="BMEA01000001">
    <property type="protein sequence ID" value="GGB76826.1"/>
    <property type="molecule type" value="Genomic_DNA"/>
</dbReference>
<dbReference type="PANTHER" id="PTHR36566">
    <property type="entry name" value="NICKEL INSERTION PROTEIN-RELATED"/>
    <property type="match status" value="1"/>
</dbReference>
<dbReference type="Proteomes" id="UP000628079">
    <property type="component" value="Unassembled WGS sequence"/>
</dbReference>
<comment type="caution">
    <text evidence="2">The sequence shown here is derived from an EMBL/GenBank/DDBJ whole genome shotgun (WGS) entry which is preliminary data.</text>
</comment>
<protein>
    <recommendedName>
        <fullName evidence="4">DUF111 family protein</fullName>
    </recommendedName>
</protein>
<dbReference type="AlphaFoldDB" id="A0A8H9FTU0"/>
<dbReference type="InterPro" id="IPR002822">
    <property type="entry name" value="Ni_insertion"/>
</dbReference>
<keyword evidence="1" id="KW-0533">Nickel</keyword>
<dbReference type="Pfam" id="PF01969">
    <property type="entry name" value="Ni_insertion"/>
    <property type="match status" value="1"/>
</dbReference>
<dbReference type="PANTHER" id="PTHR36566:SF1">
    <property type="entry name" value="PYRIDINIUM-3,5-BISTHIOCARBOXYLIC ACID MONONUCLEOTIDE NICKEL INSERTION PROTEIN"/>
    <property type="match status" value="1"/>
</dbReference>
<reference evidence="2" key="1">
    <citation type="journal article" date="2014" name="Int. J. Syst. Evol. Microbiol.">
        <title>Complete genome sequence of Corynebacterium casei LMG S-19264T (=DSM 44701T), isolated from a smear-ripened cheese.</title>
        <authorList>
            <consortium name="US DOE Joint Genome Institute (JGI-PGF)"/>
            <person name="Walter F."/>
            <person name="Albersmeier A."/>
            <person name="Kalinowski J."/>
            <person name="Ruckert C."/>
        </authorList>
    </citation>
    <scope>NUCLEOTIDE SEQUENCE</scope>
    <source>
        <strain evidence="2">CGMCC 1.10749</strain>
    </source>
</reference>
<dbReference type="Gene3D" id="3.10.20.300">
    <property type="entry name" value="mk0293 like domain"/>
    <property type="match status" value="1"/>
</dbReference>
<evidence type="ECO:0000256" key="1">
    <source>
        <dbReference type="ARBA" id="ARBA00022596"/>
    </source>
</evidence>
<proteinExistence type="predicted"/>
<organism evidence="2 3">
    <name type="scientific">Knoellia flava</name>
    <dbReference type="NCBI Taxonomy" id="913969"/>
    <lineage>
        <taxon>Bacteria</taxon>
        <taxon>Bacillati</taxon>
        <taxon>Actinomycetota</taxon>
        <taxon>Actinomycetes</taxon>
        <taxon>Micrococcales</taxon>
        <taxon>Intrasporangiaceae</taxon>
        <taxon>Knoellia</taxon>
    </lineage>
</organism>
<gene>
    <name evidence="2" type="ORF">GCM10011314_15570</name>
</gene>
<dbReference type="Gene3D" id="3.30.70.1380">
    <property type="entry name" value="Transcriptional regulatory protein pf0864 domain like"/>
    <property type="match status" value="1"/>
</dbReference>
<evidence type="ECO:0000313" key="3">
    <source>
        <dbReference type="Proteomes" id="UP000628079"/>
    </source>
</evidence>